<sequence length="90" mass="9730">MTQICQCHDRSKHCDFKNRFRLFQHPVLYVDDDWLADGEDEEMRVSVDDDGAGAGGGDVGDDGKSGLEDGKTGGLSGKGNIVLGKWKSKG</sequence>
<reference evidence="1" key="1">
    <citation type="submission" date="2023-04" db="EMBL/GenBank/DDBJ databases">
        <title>Ambrosiozyma monospora NBRC 10751.</title>
        <authorList>
            <person name="Ichikawa N."/>
            <person name="Sato H."/>
            <person name="Tonouchi N."/>
        </authorList>
    </citation>
    <scope>NUCLEOTIDE SEQUENCE</scope>
    <source>
        <strain evidence="1">NBRC 10751</strain>
    </source>
</reference>
<evidence type="ECO:0000313" key="2">
    <source>
        <dbReference type="Proteomes" id="UP001165064"/>
    </source>
</evidence>
<gene>
    <name evidence="1" type="ORF">Amon02_001079700</name>
</gene>
<protein>
    <submittedName>
        <fullName evidence="1">Unnamed protein product</fullName>
    </submittedName>
</protein>
<dbReference type="EMBL" id="BSXS01011108">
    <property type="protein sequence ID" value="GME99698.1"/>
    <property type="molecule type" value="Genomic_DNA"/>
</dbReference>
<dbReference type="Proteomes" id="UP001165064">
    <property type="component" value="Unassembled WGS sequence"/>
</dbReference>
<comment type="caution">
    <text evidence="1">The sequence shown here is derived from an EMBL/GenBank/DDBJ whole genome shotgun (WGS) entry which is preliminary data.</text>
</comment>
<evidence type="ECO:0000313" key="1">
    <source>
        <dbReference type="EMBL" id="GME99698.1"/>
    </source>
</evidence>
<name>A0ACB5U1Z5_AMBMO</name>
<keyword evidence="2" id="KW-1185">Reference proteome</keyword>
<proteinExistence type="predicted"/>
<organism evidence="1 2">
    <name type="scientific">Ambrosiozyma monospora</name>
    <name type="common">Yeast</name>
    <name type="synonym">Endomycopsis monosporus</name>
    <dbReference type="NCBI Taxonomy" id="43982"/>
    <lineage>
        <taxon>Eukaryota</taxon>
        <taxon>Fungi</taxon>
        <taxon>Dikarya</taxon>
        <taxon>Ascomycota</taxon>
        <taxon>Saccharomycotina</taxon>
        <taxon>Pichiomycetes</taxon>
        <taxon>Pichiales</taxon>
        <taxon>Pichiaceae</taxon>
        <taxon>Ambrosiozyma</taxon>
    </lineage>
</organism>
<accession>A0ACB5U1Z5</accession>